<gene>
    <name evidence="10" type="ORF">HMPREF0083_02595</name>
</gene>
<dbReference type="InterPro" id="IPR051316">
    <property type="entry name" value="Zinc-reg_GTPase_activator"/>
</dbReference>
<dbReference type="InterPro" id="IPR027417">
    <property type="entry name" value="P-loop_NTPase"/>
</dbReference>
<evidence type="ECO:0000313" key="10">
    <source>
        <dbReference type="EMBL" id="ERI09316.1"/>
    </source>
</evidence>
<comment type="caution">
    <text evidence="10">The sequence shown here is derived from an EMBL/GenBank/DDBJ whole genome shotgun (WGS) entry which is preliminary data.</text>
</comment>
<dbReference type="PATRIC" id="fig|649747.3.peg.2342"/>
<keyword evidence="4" id="KW-0342">GTP-binding</keyword>
<evidence type="ECO:0000256" key="1">
    <source>
        <dbReference type="ARBA" id="ARBA00022741"/>
    </source>
</evidence>
<dbReference type="Gene3D" id="3.30.1220.10">
    <property type="entry name" value="CobW-like, C-terminal domain"/>
    <property type="match status" value="1"/>
</dbReference>
<dbReference type="Gene3D" id="3.40.50.300">
    <property type="entry name" value="P-loop containing nucleotide triphosphate hydrolases"/>
    <property type="match status" value="1"/>
</dbReference>
<protein>
    <submittedName>
        <fullName evidence="10">CobW/P47K family protein</fullName>
    </submittedName>
</protein>
<evidence type="ECO:0000259" key="8">
    <source>
        <dbReference type="Pfam" id="PF02492"/>
    </source>
</evidence>
<dbReference type="STRING" id="649747.HMPREF0083_02595"/>
<keyword evidence="11" id="KW-1185">Reference proteome</keyword>
<dbReference type="Pfam" id="PF07683">
    <property type="entry name" value="CobW_C"/>
    <property type="match status" value="1"/>
</dbReference>
<name>U1YEX6_ANEAE</name>
<dbReference type="eggNOG" id="COG0523">
    <property type="taxonomic scope" value="Bacteria"/>
</dbReference>
<dbReference type="InterPro" id="IPR011629">
    <property type="entry name" value="CobW-like_C"/>
</dbReference>
<evidence type="ECO:0000256" key="3">
    <source>
        <dbReference type="ARBA" id="ARBA00022833"/>
    </source>
</evidence>
<reference evidence="10 11" key="1">
    <citation type="submission" date="2013-08" db="EMBL/GenBank/DDBJ databases">
        <authorList>
            <person name="Weinstock G."/>
            <person name="Sodergren E."/>
            <person name="Wylie T."/>
            <person name="Fulton L."/>
            <person name="Fulton R."/>
            <person name="Fronick C."/>
            <person name="O'Laughlin M."/>
            <person name="Godfrey J."/>
            <person name="Miner T."/>
            <person name="Herter B."/>
            <person name="Appelbaum E."/>
            <person name="Cordes M."/>
            <person name="Lek S."/>
            <person name="Wollam A."/>
            <person name="Pepin K.H."/>
            <person name="Palsikar V.B."/>
            <person name="Mitreva M."/>
            <person name="Wilson R.K."/>
        </authorList>
    </citation>
    <scope>NUCLEOTIDE SEQUENCE [LARGE SCALE GENOMIC DNA]</scope>
    <source>
        <strain evidence="10 11">ATCC 12856</strain>
    </source>
</reference>
<dbReference type="SUPFAM" id="SSF90002">
    <property type="entry name" value="Hypothetical protein YjiA, C-terminal domain"/>
    <property type="match status" value="1"/>
</dbReference>
<dbReference type="EMBL" id="AWSJ01000160">
    <property type="protein sequence ID" value="ERI09316.1"/>
    <property type="molecule type" value="Genomic_DNA"/>
</dbReference>
<comment type="catalytic activity">
    <reaction evidence="7">
        <text>GTP + H2O = GDP + phosphate + H(+)</text>
        <dbReference type="Rhea" id="RHEA:19669"/>
        <dbReference type="ChEBI" id="CHEBI:15377"/>
        <dbReference type="ChEBI" id="CHEBI:15378"/>
        <dbReference type="ChEBI" id="CHEBI:37565"/>
        <dbReference type="ChEBI" id="CHEBI:43474"/>
        <dbReference type="ChEBI" id="CHEBI:58189"/>
    </reaction>
    <physiologicalReaction direction="left-to-right" evidence="7">
        <dbReference type="Rhea" id="RHEA:19670"/>
    </physiologicalReaction>
</comment>
<dbReference type="SUPFAM" id="SSF52540">
    <property type="entry name" value="P-loop containing nucleoside triphosphate hydrolases"/>
    <property type="match status" value="1"/>
</dbReference>
<dbReference type="PANTHER" id="PTHR13748:SF31">
    <property type="entry name" value="ZINC-REGULATED GTPASE METALLOPROTEIN ACTIVATOR 1A-RELATED"/>
    <property type="match status" value="1"/>
</dbReference>
<keyword evidence="2" id="KW-0378">Hydrolase</keyword>
<dbReference type="InterPro" id="IPR036627">
    <property type="entry name" value="CobW-likC_sf"/>
</dbReference>
<accession>U1YEX6</accession>
<dbReference type="AlphaFoldDB" id="U1YEX6"/>
<comment type="similarity">
    <text evidence="6">Belongs to the SIMIBI class G3E GTPase family. ZNG1 subfamily.</text>
</comment>
<dbReference type="CDD" id="cd03112">
    <property type="entry name" value="CobW-like"/>
    <property type="match status" value="1"/>
</dbReference>
<dbReference type="GO" id="GO:0016787">
    <property type="term" value="F:hydrolase activity"/>
    <property type="evidence" value="ECO:0007669"/>
    <property type="project" value="UniProtKB-KW"/>
</dbReference>
<dbReference type="GO" id="GO:0005737">
    <property type="term" value="C:cytoplasm"/>
    <property type="evidence" value="ECO:0007669"/>
    <property type="project" value="TreeGrafter"/>
</dbReference>
<dbReference type="InterPro" id="IPR003495">
    <property type="entry name" value="CobW/HypB/UreG_nucleotide-bd"/>
</dbReference>
<evidence type="ECO:0000256" key="5">
    <source>
        <dbReference type="ARBA" id="ARBA00023186"/>
    </source>
</evidence>
<evidence type="ECO:0000313" key="11">
    <source>
        <dbReference type="Proteomes" id="UP000016511"/>
    </source>
</evidence>
<keyword evidence="3" id="KW-0862">Zinc</keyword>
<dbReference type="Proteomes" id="UP000016511">
    <property type="component" value="Unassembled WGS sequence"/>
</dbReference>
<dbReference type="PANTHER" id="PTHR13748">
    <property type="entry name" value="COBW-RELATED"/>
    <property type="match status" value="1"/>
</dbReference>
<evidence type="ECO:0000256" key="4">
    <source>
        <dbReference type="ARBA" id="ARBA00023134"/>
    </source>
</evidence>
<feature type="domain" description="CobW/HypB/UreG nucleotide-binding" evidence="8">
    <location>
        <begin position="10"/>
        <end position="195"/>
    </location>
</feature>
<dbReference type="HOGENOM" id="CLU_017452_1_4_9"/>
<keyword evidence="1" id="KW-0547">Nucleotide-binding</keyword>
<evidence type="ECO:0000256" key="7">
    <source>
        <dbReference type="ARBA" id="ARBA00049117"/>
    </source>
</evidence>
<organism evidence="10 11">
    <name type="scientific">Aneurinibacillus aneurinilyticus ATCC 12856</name>
    <dbReference type="NCBI Taxonomy" id="649747"/>
    <lineage>
        <taxon>Bacteria</taxon>
        <taxon>Bacillati</taxon>
        <taxon>Bacillota</taxon>
        <taxon>Bacilli</taxon>
        <taxon>Bacillales</taxon>
        <taxon>Paenibacillaceae</taxon>
        <taxon>Aneurinibacillus group</taxon>
        <taxon>Aneurinibacillus</taxon>
    </lineage>
</organism>
<evidence type="ECO:0000259" key="9">
    <source>
        <dbReference type="Pfam" id="PF07683"/>
    </source>
</evidence>
<sequence length="345" mass="39494">MRRKRMPPIPVVIVSGFLGSGKTTLLLRLLQEATRHNLQSAVLMNELGTIDVDGRLVNATMQERQIMEKLLDGCICCSKKSEVIGSMEKLLAQQPDVIFIELTGVANPEEVIDMLTEPQLKEKVRFHTILTTLDSYYYLEYTSIFEIDRHLVRTVKRQVEVADIIIVNKTEDMKETHKSKLLKALHKQNERSPIIFTTYSEVDLSSVFEAITQLPKAGKYKKPLFNIVSPAQPHKHDQHPAHTETAEGSYSRVQTSTLPVHGAIQAKKLEKLLKAYHPYLLRAKGYLPITGKDGMYLMQYAAKRTEWEKIEDITDCYLVLIGIDLPVEEIHEKWHELFRETATQQ</sequence>
<evidence type="ECO:0000256" key="6">
    <source>
        <dbReference type="ARBA" id="ARBA00034320"/>
    </source>
</evidence>
<dbReference type="GO" id="GO:0005525">
    <property type="term" value="F:GTP binding"/>
    <property type="evidence" value="ECO:0007669"/>
    <property type="project" value="UniProtKB-KW"/>
</dbReference>
<feature type="domain" description="CobW C-terminal" evidence="9">
    <location>
        <begin position="254"/>
        <end position="336"/>
    </location>
</feature>
<evidence type="ECO:0000256" key="2">
    <source>
        <dbReference type="ARBA" id="ARBA00022801"/>
    </source>
</evidence>
<dbReference type="Pfam" id="PF02492">
    <property type="entry name" value="cobW"/>
    <property type="match status" value="1"/>
</dbReference>
<keyword evidence="5" id="KW-0143">Chaperone</keyword>
<proteinExistence type="inferred from homology"/>